<sequence>MAKGIIASKGASLLSLDKSNVIVRLLLEQTVEIRKDGRDFLDETLKNVCKNFVRDCIVLLSGQVESLNETLSKAKSIEGAVSPEAAQTKMIVNEAYRLITASPKKSVNGSPNSLADLIAKMNLYLSNADTVGVICKQVEAIVCQHWQKLSVLIQELYNEENCFLIGCPSSSQVRVQFRAHF</sequence>
<comment type="caution">
    <text evidence="1">The sequence shown here is derived from an EMBL/GenBank/DDBJ whole genome shotgun (WGS) entry which is preliminary data.</text>
</comment>
<dbReference type="PANTHER" id="PTHR13302:SF8">
    <property type="entry name" value="CONSERVED OLIGOMERIC GOLGI COMPLEX SUBUNIT 3"/>
    <property type="match status" value="1"/>
</dbReference>
<name>A0ABD2Q9G8_9PLAT</name>
<proteinExistence type="predicted"/>
<reference evidence="1 2" key="1">
    <citation type="submission" date="2024-11" db="EMBL/GenBank/DDBJ databases">
        <title>Adaptive evolution of stress response genes in parasites aligns with host niche diversity.</title>
        <authorList>
            <person name="Hahn C."/>
            <person name="Resl P."/>
        </authorList>
    </citation>
    <scope>NUCLEOTIDE SEQUENCE [LARGE SCALE GENOMIC DNA]</scope>
    <source>
        <strain evidence="1">EGGRZ-B1_66</strain>
        <tissue evidence="1">Body</tissue>
    </source>
</reference>
<evidence type="ECO:0000313" key="2">
    <source>
        <dbReference type="Proteomes" id="UP001626550"/>
    </source>
</evidence>
<keyword evidence="2" id="KW-1185">Reference proteome</keyword>
<evidence type="ECO:0000313" key="1">
    <source>
        <dbReference type="EMBL" id="KAL3315371.1"/>
    </source>
</evidence>
<gene>
    <name evidence="1" type="primary">COG3_1</name>
    <name evidence="1" type="ORF">Ciccas_005991</name>
</gene>
<dbReference type="InterPro" id="IPR007265">
    <property type="entry name" value="COG_su3"/>
</dbReference>
<dbReference type="AlphaFoldDB" id="A0ABD2Q9G8"/>
<dbReference type="Proteomes" id="UP001626550">
    <property type="component" value="Unassembled WGS sequence"/>
</dbReference>
<dbReference type="EMBL" id="JBJKFK010000766">
    <property type="protein sequence ID" value="KAL3315371.1"/>
    <property type="molecule type" value="Genomic_DNA"/>
</dbReference>
<accession>A0ABD2Q9G8</accession>
<protein>
    <submittedName>
        <fullName evidence="1">Golgi transport complex subunit 3</fullName>
    </submittedName>
</protein>
<organism evidence="1 2">
    <name type="scientific">Cichlidogyrus casuarinus</name>
    <dbReference type="NCBI Taxonomy" id="1844966"/>
    <lineage>
        <taxon>Eukaryota</taxon>
        <taxon>Metazoa</taxon>
        <taxon>Spiralia</taxon>
        <taxon>Lophotrochozoa</taxon>
        <taxon>Platyhelminthes</taxon>
        <taxon>Monogenea</taxon>
        <taxon>Monopisthocotylea</taxon>
        <taxon>Dactylogyridea</taxon>
        <taxon>Ancyrocephalidae</taxon>
        <taxon>Cichlidogyrus</taxon>
    </lineage>
</organism>
<dbReference type="PANTHER" id="PTHR13302">
    <property type="entry name" value="CONSERVED OLIGOMERIC GOLGI COMPLEX COMPONENT 3"/>
    <property type="match status" value="1"/>
</dbReference>